<dbReference type="Proteomes" id="UP000223777">
    <property type="component" value="Unassembled WGS sequence"/>
</dbReference>
<evidence type="ECO:0000313" key="2">
    <source>
        <dbReference type="Proteomes" id="UP000223777"/>
    </source>
</evidence>
<reference evidence="1 2" key="1">
    <citation type="submission" date="2017-09" db="EMBL/GenBank/DDBJ databases">
        <title>Large-scale bioinformatics analysis of Bacillus genomes uncovers conserved roles of natural products in bacterial physiology.</title>
        <authorList>
            <consortium name="Agbiome Team Llc"/>
            <person name="Bleich R.M."/>
            <person name="Grubbs K.J."/>
            <person name="Santa Maria K.C."/>
            <person name="Allen S.E."/>
            <person name="Farag S."/>
            <person name="Shank E.A."/>
            <person name="Bowers A."/>
        </authorList>
    </citation>
    <scope>NUCLEOTIDE SEQUENCE [LARGE SCALE GENOMIC DNA]</scope>
    <source>
        <strain evidence="1 2">AFS050027</strain>
    </source>
</reference>
<organism evidence="1 2">
    <name type="scientific">Bacillus cereus</name>
    <dbReference type="NCBI Taxonomy" id="1396"/>
    <lineage>
        <taxon>Bacteria</taxon>
        <taxon>Bacillati</taxon>
        <taxon>Bacillota</taxon>
        <taxon>Bacilli</taxon>
        <taxon>Bacillales</taxon>
        <taxon>Bacillaceae</taxon>
        <taxon>Bacillus</taxon>
        <taxon>Bacillus cereus group</taxon>
    </lineage>
</organism>
<evidence type="ECO:0000313" key="1">
    <source>
        <dbReference type="EMBL" id="PGO29157.1"/>
    </source>
</evidence>
<gene>
    <name evidence="1" type="ORF">CN984_11965</name>
</gene>
<proteinExistence type="predicted"/>
<dbReference type="AlphaFoldDB" id="A0A2A7FNV0"/>
<comment type="caution">
    <text evidence="1">The sequence shown here is derived from an EMBL/GenBank/DDBJ whole genome shotgun (WGS) entry which is preliminary data.</text>
</comment>
<dbReference type="EMBL" id="NUIL01000015">
    <property type="protein sequence ID" value="PGO29157.1"/>
    <property type="molecule type" value="Genomic_DNA"/>
</dbReference>
<name>A0A2A7FNV0_BACCE</name>
<protein>
    <submittedName>
        <fullName evidence="1">Uncharacterized protein</fullName>
    </submittedName>
</protein>
<sequence>MLGFFKKKVKKNICNHKWHHLQDTYIWNGVDHDDSCYIFCSKCEAQKLVLESEWERIKKMQEIMDELGGVKMKEVDGKVVVGHLYKRVRGNGDLYGVFKDSTGKYRVGEYDERDNGVPYYVHEAEFNEIVVAMAVCRMLEEAYRDGHNQGQLDCH</sequence>
<accession>A0A2A7FNV0</accession>